<reference evidence="2" key="1">
    <citation type="journal article" date="2014" name="Int. J. Syst. Evol. Microbiol.">
        <title>Complete genome sequence of Corynebacterium casei LMG S-19264T (=DSM 44701T), isolated from a smear-ripened cheese.</title>
        <authorList>
            <consortium name="US DOE Joint Genome Institute (JGI-PGF)"/>
            <person name="Walter F."/>
            <person name="Albersmeier A."/>
            <person name="Kalinowski J."/>
            <person name="Ruckert C."/>
        </authorList>
    </citation>
    <scope>NUCLEOTIDE SEQUENCE</scope>
    <source>
        <strain evidence="2">JCM 4988</strain>
    </source>
</reference>
<feature type="domain" description="Transcription regulator PadR N-terminal" evidence="1">
    <location>
        <begin position="14"/>
        <end position="88"/>
    </location>
</feature>
<comment type="caution">
    <text evidence="2">The sequence shown here is derived from an EMBL/GenBank/DDBJ whole genome shotgun (WGS) entry which is preliminary data.</text>
</comment>
<dbReference type="Proteomes" id="UP000630936">
    <property type="component" value="Unassembled WGS sequence"/>
</dbReference>
<dbReference type="PANTHER" id="PTHR33169">
    <property type="entry name" value="PADR-FAMILY TRANSCRIPTIONAL REGULATOR"/>
    <property type="match status" value="1"/>
</dbReference>
<dbReference type="InterPro" id="IPR052509">
    <property type="entry name" value="Metal_resp_DNA-bind_regulator"/>
</dbReference>
<dbReference type="InterPro" id="IPR005149">
    <property type="entry name" value="Tscrpt_reg_PadR_N"/>
</dbReference>
<accession>A0A918UV57</accession>
<dbReference type="InterPro" id="IPR036390">
    <property type="entry name" value="WH_DNA-bd_sf"/>
</dbReference>
<evidence type="ECO:0000313" key="2">
    <source>
        <dbReference type="EMBL" id="GGZ37872.1"/>
    </source>
</evidence>
<dbReference type="EMBL" id="BMWG01000010">
    <property type="protein sequence ID" value="GGZ37872.1"/>
    <property type="molecule type" value="Genomic_DNA"/>
</dbReference>
<evidence type="ECO:0000313" key="3">
    <source>
        <dbReference type="Proteomes" id="UP000630936"/>
    </source>
</evidence>
<protein>
    <submittedName>
        <fullName evidence="2">PadR family transcriptional regulator</fullName>
    </submittedName>
</protein>
<organism evidence="2 3">
    <name type="scientific">Streptomyces inusitatus</name>
    <dbReference type="NCBI Taxonomy" id="68221"/>
    <lineage>
        <taxon>Bacteria</taxon>
        <taxon>Bacillati</taxon>
        <taxon>Actinomycetota</taxon>
        <taxon>Actinomycetes</taxon>
        <taxon>Kitasatosporales</taxon>
        <taxon>Streptomycetaceae</taxon>
        <taxon>Streptomyces</taxon>
    </lineage>
</organism>
<dbReference type="PANTHER" id="PTHR33169:SF14">
    <property type="entry name" value="TRANSCRIPTIONAL REGULATOR RV3488"/>
    <property type="match status" value="1"/>
</dbReference>
<dbReference type="RefSeq" id="WP_190124026.1">
    <property type="nucleotide sequence ID" value="NZ_BMWG01000010.1"/>
</dbReference>
<dbReference type="Pfam" id="PF03551">
    <property type="entry name" value="PadR"/>
    <property type="match status" value="1"/>
</dbReference>
<keyword evidence="3" id="KW-1185">Reference proteome</keyword>
<sequence length="207" mass="22782">MPRRALDNPLVLAVLGLLLEGPAHPYQMLAELRTRSDNHAAAINRGSLYNTVAALAEADWVTARGRQREGNRPERTVYALTPAGHDELVHRLDSRIRNPEWEFSRFLGAVAYLGALGPDAAVEALTERARRLRLRTTADESRRTEALAANVPRLHIIEAEYALHLARAETAWVEAVIDDIRTGELTWPATATATATAPDADRPSARA</sequence>
<name>A0A918UV57_9ACTN</name>
<reference evidence="2" key="2">
    <citation type="submission" date="2020-09" db="EMBL/GenBank/DDBJ databases">
        <authorList>
            <person name="Sun Q."/>
            <person name="Ohkuma M."/>
        </authorList>
    </citation>
    <scope>NUCLEOTIDE SEQUENCE</scope>
    <source>
        <strain evidence="2">JCM 4988</strain>
    </source>
</reference>
<proteinExistence type="predicted"/>
<gene>
    <name evidence="2" type="ORF">GCM10010387_34870</name>
</gene>
<dbReference type="SUPFAM" id="SSF46785">
    <property type="entry name" value="Winged helix' DNA-binding domain"/>
    <property type="match status" value="1"/>
</dbReference>
<dbReference type="Gene3D" id="1.10.10.10">
    <property type="entry name" value="Winged helix-like DNA-binding domain superfamily/Winged helix DNA-binding domain"/>
    <property type="match status" value="1"/>
</dbReference>
<evidence type="ECO:0000259" key="1">
    <source>
        <dbReference type="Pfam" id="PF03551"/>
    </source>
</evidence>
<dbReference type="InterPro" id="IPR036388">
    <property type="entry name" value="WH-like_DNA-bd_sf"/>
</dbReference>
<dbReference type="AlphaFoldDB" id="A0A918UV57"/>